<dbReference type="SUPFAM" id="SSF51658">
    <property type="entry name" value="Xylose isomerase-like"/>
    <property type="match status" value="1"/>
</dbReference>
<dbReference type="InterPro" id="IPR036237">
    <property type="entry name" value="Xyl_isomerase-like_sf"/>
</dbReference>
<protein>
    <submittedName>
        <fullName evidence="2">Sugar phosphate isomerase/epimerase</fullName>
    </submittedName>
</protein>
<dbReference type="InterPro" id="IPR050312">
    <property type="entry name" value="IolE/XylAMocC-like"/>
</dbReference>
<proteinExistence type="predicted"/>
<dbReference type="EMBL" id="BAABAQ010000002">
    <property type="protein sequence ID" value="GAA4186278.1"/>
    <property type="molecule type" value="Genomic_DNA"/>
</dbReference>
<dbReference type="InterPro" id="IPR013022">
    <property type="entry name" value="Xyl_isomerase-like_TIM-brl"/>
</dbReference>
<evidence type="ECO:0000313" key="2">
    <source>
        <dbReference type="EMBL" id="GAA4186278.1"/>
    </source>
</evidence>
<dbReference type="PANTHER" id="PTHR12110:SF41">
    <property type="entry name" value="INOSOSE DEHYDRATASE"/>
    <property type="match status" value="1"/>
</dbReference>
<name>A0ABP8AM52_9ACTN</name>
<organism evidence="2 3">
    <name type="scientific">Streptosporangium oxazolinicum</name>
    <dbReference type="NCBI Taxonomy" id="909287"/>
    <lineage>
        <taxon>Bacteria</taxon>
        <taxon>Bacillati</taxon>
        <taxon>Actinomycetota</taxon>
        <taxon>Actinomycetes</taxon>
        <taxon>Streptosporangiales</taxon>
        <taxon>Streptosporangiaceae</taxon>
        <taxon>Streptosporangium</taxon>
    </lineage>
</organism>
<evidence type="ECO:0000313" key="3">
    <source>
        <dbReference type="Proteomes" id="UP001501251"/>
    </source>
</evidence>
<reference evidence="3" key="1">
    <citation type="journal article" date="2019" name="Int. J. Syst. Evol. Microbiol.">
        <title>The Global Catalogue of Microorganisms (GCM) 10K type strain sequencing project: providing services to taxonomists for standard genome sequencing and annotation.</title>
        <authorList>
            <consortium name="The Broad Institute Genomics Platform"/>
            <consortium name="The Broad Institute Genome Sequencing Center for Infectious Disease"/>
            <person name="Wu L."/>
            <person name="Ma J."/>
        </authorList>
    </citation>
    <scope>NUCLEOTIDE SEQUENCE [LARGE SCALE GENOMIC DNA]</scope>
    <source>
        <strain evidence="3">JCM 17388</strain>
    </source>
</reference>
<dbReference type="GO" id="GO:0016853">
    <property type="term" value="F:isomerase activity"/>
    <property type="evidence" value="ECO:0007669"/>
    <property type="project" value="UniProtKB-KW"/>
</dbReference>
<dbReference type="PANTHER" id="PTHR12110">
    <property type="entry name" value="HYDROXYPYRUVATE ISOMERASE"/>
    <property type="match status" value="1"/>
</dbReference>
<dbReference type="RefSeq" id="WP_344916881.1">
    <property type="nucleotide sequence ID" value="NZ_BAABAQ010000002.1"/>
</dbReference>
<feature type="domain" description="Xylose isomerase-like TIM barrel" evidence="1">
    <location>
        <begin position="26"/>
        <end position="264"/>
    </location>
</feature>
<gene>
    <name evidence="2" type="ORF">GCM10022252_18010</name>
</gene>
<accession>A0ABP8AM52</accession>
<dbReference type="Gene3D" id="3.20.20.150">
    <property type="entry name" value="Divalent-metal-dependent TIM barrel enzymes"/>
    <property type="match status" value="1"/>
</dbReference>
<dbReference type="Proteomes" id="UP001501251">
    <property type="component" value="Unassembled WGS sequence"/>
</dbReference>
<keyword evidence="2" id="KW-0413">Isomerase</keyword>
<comment type="caution">
    <text evidence="2">The sequence shown here is derived from an EMBL/GenBank/DDBJ whole genome shotgun (WGS) entry which is preliminary data.</text>
</comment>
<evidence type="ECO:0000259" key="1">
    <source>
        <dbReference type="Pfam" id="PF01261"/>
    </source>
</evidence>
<keyword evidence="3" id="KW-1185">Reference proteome</keyword>
<dbReference type="Pfam" id="PF01261">
    <property type="entry name" value="AP_endonuc_2"/>
    <property type="match status" value="1"/>
</dbReference>
<sequence>MFPIGVNTWVWVSPLTDEDLARLAPKVAAWGFDVIELPVERAGDWDPEWAAELLGNLGLRASVVLVMPPGRELVGADAGTVADTQDYLRRCVDAAVTVGSPVIGGPAYASVGRTWRMSGEERKARYAELRENLAPVGEYAAERGVTVAVEPLNRYETSLLNTVEQAVEAVGGIPGVGLALDVYHMNIEERDPAAAVRRAGDLVAHVQVCANDRGAPGADHLDWPALADALRAVDYRGPLCIESFTAHNRTIATAASIWRPLADTQDALATAGLAFLRTL</sequence>